<organism evidence="2 5">
    <name type="scientific">Dorea formicigenerans</name>
    <dbReference type="NCBI Taxonomy" id="39486"/>
    <lineage>
        <taxon>Bacteria</taxon>
        <taxon>Bacillati</taxon>
        <taxon>Bacillota</taxon>
        <taxon>Clostridia</taxon>
        <taxon>Lachnospirales</taxon>
        <taxon>Lachnospiraceae</taxon>
        <taxon>Dorea</taxon>
    </lineage>
</organism>
<evidence type="ECO:0000313" key="3">
    <source>
        <dbReference type="EMBL" id="RGZ99823.1"/>
    </source>
</evidence>
<evidence type="ECO:0000313" key="5">
    <source>
        <dbReference type="Proteomes" id="UP000260664"/>
    </source>
</evidence>
<dbReference type="Proteomes" id="UP000285642">
    <property type="component" value="Unassembled WGS sequence"/>
</dbReference>
<evidence type="ECO:0000313" key="4">
    <source>
        <dbReference type="EMBL" id="RHA67263.1"/>
    </source>
</evidence>
<dbReference type="EMBL" id="QSOI01000006">
    <property type="protein sequence ID" value="RGI84632.1"/>
    <property type="molecule type" value="Genomic_DNA"/>
</dbReference>
<evidence type="ECO:0000256" key="1">
    <source>
        <dbReference type="SAM" id="Phobius"/>
    </source>
</evidence>
<keyword evidence="1" id="KW-1133">Transmembrane helix</keyword>
<dbReference type="Proteomes" id="UP000284962">
    <property type="component" value="Unassembled WGS sequence"/>
</dbReference>
<dbReference type="EMBL" id="QSEW01000007">
    <property type="protein sequence ID" value="RGZ99823.1"/>
    <property type="molecule type" value="Genomic_DNA"/>
</dbReference>
<accession>A0A3E4F6U4</accession>
<keyword evidence="1" id="KW-0472">Membrane</keyword>
<sequence>MRVYWIDEIIQYIEEKVVDYLLENSVRRQINKVERKFITKKYQKDLEEMVLKKYGREPFYDQLCQVLFKNNTLERIMKKVYDRNLDENVIKEERLNLVCSKMSISAYNQSMVCDAVEYIMNQTVLIARNKNNCQKRRFVYVAFGVVMMVSMTQNFLQNRGGLQENNEYEASPMFVVNSDNTEEKSRYNIRLENGIAAYVKMRGYEKYTFFHEGKEYDVRFVFLSKEKNGQVNMYDKGATLDYEVCNTGFDHDEVFKYMNKYIKEKFGNETVVSNTRYIDLNYYDYTNQNYTLRYSRTKNRIENYSVREGEIDTYPEHNCTVAFRENEDTFDQVRKLIDQVSNL</sequence>
<protein>
    <recommendedName>
        <fullName evidence="8">DUF4367 domain-containing protein</fullName>
    </recommendedName>
</protein>
<evidence type="ECO:0000313" key="6">
    <source>
        <dbReference type="Proteomes" id="UP000284962"/>
    </source>
</evidence>
<reference evidence="5 6" key="1">
    <citation type="submission" date="2018-08" db="EMBL/GenBank/DDBJ databases">
        <title>A genome reference for cultivated species of the human gut microbiota.</title>
        <authorList>
            <person name="Zou Y."/>
            <person name="Xue W."/>
            <person name="Luo G."/>
        </authorList>
    </citation>
    <scope>NUCLEOTIDE SEQUENCE [LARGE SCALE GENOMIC DNA]</scope>
    <source>
        <strain evidence="4 7">AM42-8</strain>
        <strain evidence="3 6">AM46-16</strain>
        <strain evidence="2 5">TM09-19AC</strain>
    </source>
</reference>
<evidence type="ECO:0008006" key="8">
    <source>
        <dbReference type="Google" id="ProtNLM"/>
    </source>
</evidence>
<dbReference type="RefSeq" id="WP_117494894.1">
    <property type="nucleotide sequence ID" value="NZ_QSFS01000015.1"/>
</dbReference>
<keyword evidence="1" id="KW-0812">Transmembrane</keyword>
<feature type="transmembrane region" description="Helical" evidence="1">
    <location>
        <begin position="138"/>
        <end position="156"/>
    </location>
</feature>
<proteinExistence type="predicted"/>
<gene>
    <name evidence="4" type="ORF">DW924_12580</name>
    <name evidence="3" type="ORF">DW957_08120</name>
    <name evidence="2" type="ORF">DXD84_06740</name>
</gene>
<comment type="caution">
    <text evidence="2">The sequence shown here is derived from an EMBL/GenBank/DDBJ whole genome shotgun (WGS) entry which is preliminary data.</text>
</comment>
<dbReference type="EMBL" id="QSFS01000015">
    <property type="protein sequence ID" value="RHA67263.1"/>
    <property type="molecule type" value="Genomic_DNA"/>
</dbReference>
<evidence type="ECO:0000313" key="2">
    <source>
        <dbReference type="EMBL" id="RGI84632.1"/>
    </source>
</evidence>
<dbReference type="Proteomes" id="UP000260664">
    <property type="component" value="Unassembled WGS sequence"/>
</dbReference>
<name>A0A3E4F6U4_9FIRM</name>
<evidence type="ECO:0000313" key="7">
    <source>
        <dbReference type="Proteomes" id="UP000285642"/>
    </source>
</evidence>
<dbReference type="AlphaFoldDB" id="A0A3E4F6U4"/>